<feature type="region of interest" description="Disordered" evidence="11">
    <location>
        <begin position="232"/>
        <end position="251"/>
    </location>
</feature>
<dbReference type="PRINTS" id="PR00801">
    <property type="entry name" value="ADRENOMEDULN"/>
</dbReference>
<evidence type="ECO:0000256" key="2">
    <source>
        <dbReference type="ARBA" id="ARBA00010575"/>
    </source>
</evidence>
<keyword evidence="7" id="KW-0027">Amidation</keyword>
<dbReference type="GO" id="GO:0007189">
    <property type="term" value="P:adenylate cyclase-activating G protein-coupled receptor signaling pathway"/>
    <property type="evidence" value="ECO:0000318"/>
    <property type="project" value="GO_Central"/>
</dbReference>
<name>A0A6I8NUQ0_ORNAN</name>
<evidence type="ECO:0000256" key="4">
    <source>
        <dbReference type="ARBA" id="ARBA00022685"/>
    </source>
</evidence>
<dbReference type="GO" id="GO:0010460">
    <property type="term" value="P:positive regulation of heart rate"/>
    <property type="evidence" value="ECO:0000318"/>
    <property type="project" value="GO_Central"/>
</dbReference>
<dbReference type="GO" id="GO:0005615">
    <property type="term" value="C:extracellular space"/>
    <property type="evidence" value="ECO:0000318"/>
    <property type="project" value="GO_Central"/>
</dbReference>
<evidence type="ECO:0000256" key="5">
    <source>
        <dbReference type="ARBA" id="ARBA00022702"/>
    </source>
</evidence>
<dbReference type="RefSeq" id="XP_028915129.1">
    <property type="nucleotide sequence ID" value="XM_029059296.1"/>
</dbReference>
<keyword evidence="6 12" id="KW-0732">Signal</keyword>
<dbReference type="CTD" id="133"/>
<reference evidence="13 14" key="1">
    <citation type="journal article" date="2008" name="Nature">
        <title>Genome analysis of the platypus reveals unique signatures of evolution.</title>
        <authorList>
            <person name="Warren W.C."/>
            <person name="Hillier L.W."/>
            <person name="Marshall Graves J.A."/>
            <person name="Birney E."/>
            <person name="Ponting C.P."/>
            <person name="Grutzner F."/>
            <person name="Belov K."/>
            <person name="Miller W."/>
            <person name="Clarke L."/>
            <person name="Chinwalla A.T."/>
            <person name="Yang S.P."/>
            <person name="Heger A."/>
            <person name="Locke D.P."/>
            <person name="Miethke P."/>
            <person name="Waters P.D."/>
            <person name="Veyrunes F."/>
            <person name="Fulton L."/>
            <person name="Fulton B."/>
            <person name="Graves T."/>
            <person name="Wallis J."/>
            <person name="Puente X.S."/>
            <person name="Lopez-Otin C."/>
            <person name="Ordonez G.R."/>
            <person name="Eichler E.E."/>
            <person name="Chen L."/>
            <person name="Cheng Z."/>
            <person name="Deakin J.E."/>
            <person name="Alsop A."/>
            <person name="Thompson K."/>
            <person name="Kirby P."/>
            <person name="Papenfuss A.T."/>
            <person name="Wakefield M.J."/>
            <person name="Olender T."/>
            <person name="Lancet D."/>
            <person name="Huttley G.A."/>
            <person name="Smit A.F."/>
            <person name="Pask A."/>
            <person name="Temple-Smith P."/>
            <person name="Batzer M.A."/>
            <person name="Walker J.A."/>
            <person name="Konkel M.K."/>
            <person name="Harris R.S."/>
            <person name="Whittington C.M."/>
            <person name="Wong E.S."/>
            <person name="Gemmell N.J."/>
            <person name="Buschiazzo E."/>
            <person name="Vargas Jentzsch I.M."/>
            <person name="Merkel A."/>
            <person name="Schmitz J."/>
            <person name="Zemann A."/>
            <person name="Churakov G."/>
            <person name="Kriegs J.O."/>
            <person name="Brosius J."/>
            <person name="Murchison E.P."/>
            <person name="Sachidanandam R."/>
            <person name="Smith C."/>
            <person name="Hannon G.J."/>
            <person name="Tsend-Ayush E."/>
            <person name="McMillan D."/>
            <person name="Attenborough R."/>
            <person name="Rens W."/>
            <person name="Ferguson-Smith M."/>
            <person name="Lefevre C.M."/>
            <person name="Sharp J.A."/>
            <person name="Nicholas K.R."/>
            <person name="Ray D.A."/>
            <person name="Kube M."/>
            <person name="Reinhardt R."/>
            <person name="Pringle T.H."/>
            <person name="Taylor J."/>
            <person name="Jones R.C."/>
            <person name="Nixon B."/>
            <person name="Dacheux J.L."/>
            <person name="Niwa H."/>
            <person name="Sekita Y."/>
            <person name="Huang X."/>
            <person name="Stark A."/>
            <person name="Kheradpour P."/>
            <person name="Kellis M."/>
            <person name="Flicek P."/>
            <person name="Chen Y."/>
            <person name="Webber C."/>
            <person name="Hardison R."/>
            <person name="Nelson J."/>
            <person name="Hallsworth-Pepin K."/>
            <person name="Delehaunty K."/>
            <person name="Markovic C."/>
            <person name="Minx P."/>
            <person name="Feng Y."/>
            <person name="Kremitzki C."/>
            <person name="Mitreva M."/>
            <person name="Glasscock J."/>
            <person name="Wylie T."/>
            <person name="Wohldmann P."/>
            <person name="Thiru P."/>
            <person name="Nhan M.N."/>
            <person name="Pohl C.S."/>
            <person name="Smith S.M."/>
            <person name="Hou S."/>
            <person name="Nefedov M."/>
            <person name="de Jong P.J."/>
            <person name="Renfree M.B."/>
            <person name="Mardis E.R."/>
            <person name="Wilson R.K."/>
        </authorList>
    </citation>
    <scope>NUCLEOTIDE SEQUENCE [LARGE SCALE GENOMIC DNA]</scope>
    <source>
        <strain evidence="13 14">Glennie</strain>
    </source>
</reference>
<keyword evidence="4" id="KW-0165">Cleavage on pair of basic residues</keyword>
<evidence type="ECO:0000256" key="6">
    <source>
        <dbReference type="ARBA" id="ARBA00022729"/>
    </source>
</evidence>
<feature type="chain" id="PRO_5026085324" description="Pro-adrenomedullin" evidence="12">
    <location>
        <begin position="22"/>
        <end position="251"/>
    </location>
</feature>
<dbReference type="KEGG" id="oaa:100078924"/>
<dbReference type="Proteomes" id="UP000002279">
    <property type="component" value="Chromosome 3"/>
</dbReference>
<evidence type="ECO:0000256" key="3">
    <source>
        <dbReference type="ARBA" id="ARBA00022525"/>
    </source>
</evidence>
<dbReference type="InterPro" id="IPR021116">
    <property type="entry name" value="Calcitonin/adrenomedullin"/>
</dbReference>
<dbReference type="FunCoup" id="A0A6I8NUQ0">
    <property type="interactions" value="478"/>
</dbReference>
<comment type="similarity">
    <text evidence="2">Belongs to the adrenomedullin family.</text>
</comment>
<dbReference type="Pfam" id="PF00214">
    <property type="entry name" value="Calc_CGRP_IAPP"/>
    <property type="match status" value="1"/>
</dbReference>
<evidence type="ECO:0000313" key="14">
    <source>
        <dbReference type="Proteomes" id="UP000002279"/>
    </source>
</evidence>
<dbReference type="Ensembl" id="ENSOANT00000069894.1">
    <property type="protein sequence ID" value="ENSOANP00000044716.1"/>
    <property type="gene ID" value="ENSOANG00000044366.1"/>
</dbReference>
<keyword evidence="14" id="KW-1185">Reference proteome</keyword>
<reference evidence="13" key="3">
    <citation type="submission" date="2025-09" db="UniProtKB">
        <authorList>
            <consortium name="Ensembl"/>
        </authorList>
    </citation>
    <scope>IDENTIFICATION</scope>
    <source>
        <strain evidence="13">Glennie</strain>
    </source>
</reference>
<keyword evidence="5" id="KW-0372">Hormone</keyword>
<dbReference type="GO" id="GO:1990410">
    <property type="term" value="P:adrenomedullin receptor signaling pathway"/>
    <property type="evidence" value="ECO:0000318"/>
    <property type="project" value="GO_Central"/>
</dbReference>
<evidence type="ECO:0000256" key="7">
    <source>
        <dbReference type="ARBA" id="ARBA00022815"/>
    </source>
</evidence>
<dbReference type="GO" id="GO:0003073">
    <property type="term" value="P:regulation of systemic arterial blood pressure"/>
    <property type="evidence" value="ECO:0000318"/>
    <property type="project" value="GO_Central"/>
</dbReference>
<keyword evidence="3" id="KW-0964">Secreted</keyword>
<dbReference type="GeneTree" id="ENSGT00940000154380"/>
<protein>
    <recommendedName>
        <fullName evidence="9">Pro-adrenomedullin</fullName>
    </recommendedName>
</protein>
<dbReference type="OrthoDB" id="8771893at2759"/>
<evidence type="ECO:0000256" key="1">
    <source>
        <dbReference type="ARBA" id="ARBA00004613"/>
    </source>
</evidence>
<feature type="signal peptide" evidence="12">
    <location>
        <begin position="1"/>
        <end position="21"/>
    </location>
</feature>
<evidence type="ECO:0000313" key="13">
    <source>
        <dbReference type="Ensembl" id="ENSOANP00000044716.1"/>
    </source>
</evidence>
<dbReference type="AlphaFoldDB" id="A0A6I8NUQ0"/>
<dbReference type="GO" id="GO:0031700">
    <property type="term" value="F:adrenomedullin receptor binding"/>
    <property type="evidence" value="ECO:0000318"/>
    <property type="project" value="GO_Central"/>
</dbReference>
<evidence type="ECO:0000256" key="12">
    <source>
        <dbReference type="SAM" id="SignalP"/>
    </source>
</evidence>
<dbReference type="GO" id="GO:0005179">
    <property type="term" value="F:hormone activity"/>
    <property type="evidence" value="ECO:0007669"/>
    <property type="project" value="UniProtKB-KW"/>
</dbReference>
<evidence type="ECO:0000256" key="8">
    <source>
        <dbReference type="ARBA" id="ARBA00023157"/>
    </source>
</evidence>
<reference evidence="13" key="2">
    <citation type="submission" date="2025-08" db="UniProtKB">
        <authorList>
            <consortium name="Ensembl"/>
        </authorList>
    </citation>
    <scope>IDENTIFICATION</scope>
    <source>
        <strain evidence="13">Glennie</strain>
    </source>
</reference>
<dbReference type="InParanoid" id="A0A6I8NUQ0"/>
<dbReference type="PANTHER" id="PTHR23414:SF3">
    <property type="entry name" value="PRO-ADRENOMEDULLIN"/>
    <property type="match status" value="1"/>
</dbReference>
<accession>A0A6I8NUQ0</accession>
<dbReference type="Bgee" id="ENSOANG00000044366">
    <property type="expression patterns" value="Expressed in endometrium and 8 other cell types or tissues"/>
</dbReference>
<evidence type="ECO:0000256" key="11">
    <source>
        <dbReference type="SAM" id="MobiDB-lite"/>
    </source>
</evidence>
<evidence type="ECO:0000256" key="10">
    <source>
        <dbReference type="ARBA" id="ARBA00049577"/>
    </source>
</evidence>
<feature type="region of interest" description="Disordered" evidence="11">
    <location>
        <begin position="135"/>
        <end position="175"/>
    </location>
</feature>
<dbReference type="OMA" id="WNKWALK"/>
<dbReference type="GeneID" id="100078924"/>
<dbReference type="InterPro" id="IPR051665">
    <property type="entry name" value="Adrenomedullin-reg_peptide"/>
</dbReference>
<dbReference type="PANTHER" id="PTHR23414">
    <property type="entry name" value="ADRENOMEDULLIN, ADM"/>
    <property type="match status" value="1"/>
</dbReference>
<evidence type="ECO:0000256" key="9">
    <source>
        <dbReference type="ARBA" id="ARBA00023472"/>
    </source>
</evidence>
<comment type="function">
    <text evidence="10">ADM function is mediated by the CALCRL-RAMP2 and CALCRL-RAMP3 receptor complexes with ADM showing the highest potency for the CALCRL-RAMP2 complex.</text>
</comment>
<dbReference type="InterPro" id="IPR001710">
    <property type="entry name" value="Pro-ADM"/>
</dbReference>
<sequence length="251" mass="27931">MRLIPVALVYLGALSFLAVDSAPLDVASEFRKKWNKWALKRGKRELRAATSPPIGAVAEAAAAGPVETFIRPLDVKGSVPGPQSRSSDASRIRVKRYRQSMNGFPHFQGLRLGCRFGTCTVQKLAHQIYQLTDKDKDGTAPASKISPQGYGRRRRRRALSGTSSGRPRPPLQDQGLQLQEEKLQLREPLRERLQLQQEKLQLQEPLRERLQLQKEKLQLQERLQGTVPSPMALRLRGDLGGGGGRQTSADA</sequence>
<gene>
    <name evidence="13" type="primary">ADM</name>
</gene>
<keyword evidence="8" id="KW-1015">Disulfide bond</keyword>
<comment type="subcellular location">
    <subcellularLocation>
        <location evidence="1">Secreted</location>
    </subcellularLocation>
</comment>
<proteinExistence type="inferred from homology"/>
<organism evidence="13 14">
    <name type="scientific">Ornithorhynchus anatinus</name>
    <name type="common">Duckbill platypus</name>
    <dbReference type="NCBI Taxonomy" id="9258"/>
    <lineage>
        <taxon>Eukaryota</taxon>
        <taxon>Metazoa</taxon>
        <taxon>Chordata</taxon>
        <taxon>Craniata</taxon>
        <taxon>Vertebrata</taxon>
        <taxon>Euteleostomi</taxon>
        <taxon>Mammalia</taxon>
        <taxon>Monotremata</taxon>
        <taxon>Ornithorhynchidae</taxon>
        <taxon>Ornithorhynchus</taxon>
    </lineage>
</organism>